<dbReference type="Proteomes" id="UP001189429">
    <property type="component" value="Unassembled WGS sequence"/>
</dbReference>
<dbReference type="EMBL" id="CAUYUJ010012014">
    <property type="protein sequence ID" value="CAK0833065.1"/>
    <property type="molecule type" value="Genomic_DNA"/>
</dbReference>
<protein>
    <submittedName>
        <fullName evidence="1">Uncharacterized protein</fullName>
    </submittedName>
</protein>
<accession>A0ABN9SMP1</accession>
<evidence type="ECO:0000313" key="1">
    <source>
        <dbReference type="EMBL" id="CAK0833065.1"/>
    </source>
</evidence>
<keyword evidence="2" id="KW-1185">Reference proteome</keyword>
<sequence length="145" mass="15975">MQSELFMSSPTVRMVLPAIKLLLGDQGSQMDIIEESLKPTAAEASLKAEQEIVGMRGQLCGFWSSDAGMSRYGVVVSAWESSFDIRWFDPRTCAFSLQVGVPAGSVHSWFPVDWEPDSICTALRPSRPPDCQGDTDDVEMEIIDV</sequence>
<proteinExistence type="predicted"/>
<evidence type="ECO:0000313" key="2">
    <source>
        <dbReference type="Proteomes" id="UP001189429"/>
    </source>
</evidence>
<gene>
    <name evidence="1" type="ORF">PCOR1329_LOCUS30892</name>
</gene>
<comment type="caution">
    <text evidence="1">The sequence shown here is derived from an EMBL/GenBank/DDBJ whole genome shotgun (WGS) entry which is preliminary data.</text>
</comment>
<name>A0ABN9SMP1_9DINO</name>
<organism evidence="1 2">
    <name type="scientific">Prorocentrum cordatum</name>
    <dbReference type="NCBI Taxonomy" id="2364126"/>
    <lineage>
        <taxon>Eukaryota</taxon>
        <taxon>Sar</taxon>
        <taxon>Alveolata</taxon>
        <taxon>Dinophyceae</taxon>
        <taxon>Prorocentrales</taxon>
        <taxon>Prorocentraceae</taxon>
        <taxon>Prorocentrum</taxon>
    </lineage>
</organism>
<reference evidence="1" key="1">
    <citation type="submission" date="2023-10" db="EMBL/GenBank/DDBJ databases">
        <authorList>
            <person name="Chen Y."/>
            <person name="Shah S."/>
            <person name="Dougan E. K."/>
            <person name="Thang M."/>
            <person name="Chan C."/>
        </authorList>
    </citation>
    <scope>NUCLEOTIDE SEQUENCE [LARGE SCALE GENOMIC DNA]</scope>
</reference>